<evidence type="ECO:0008006" key="4">
    <source>
        <dbReference type="Google" id="ProtNLM"/>
    </source>
</evidence>
<accession>A0AAU9U1V9</accession>
<name>A0AAU9U1V9_EUPED</name>
<proteinExistence type="predicted"/>
<dbReference type="EMBL" id="CAKOGL010000011">
    <property type="protein sequence ID" value="CAH2092102.1"/>
    <property type="molecule type" value="Genomic_DNA"/>
</dbReference>
<dbReference type="AlphaFoldDB" id="A0AAU9U1V9"/>
<gene>
    <name evidence="2" type="ORF">EEDITHA_LOCUS7895</name>
</gene>
<comment type="caution">
    <text evidence="2">The sequence shown here is derived from an EMBL/GenBank/DDBJ whole genome shotgun (WGS) entry which is preliminary data.</text>
</comment>
<feature type="compositionally biased region" description="Polar residues" evidence="1">
    <location>
        <begin position="24"/>
        <end position="39"/>
    </location>
</feature>
<keyword evidence="3" id="KW-1185">Reference proteome</keyword>
<dbReference type="InterPro" id="IPR011011">
    <property type="entry name" value="Znf_FYVE_PHD"/>
</dbReference>
<evidence type="ECO:0000313" key="2">
    <source>
        <dbReference type="EMBL" id="CAH2092102.1"/>
    </source>
</evidence>
<protein>
    <recommendedName>
        <fullName evidence="4">Zinc finger PHD-type domain-containing protein</fullName>
    </recommendedName>
</protein>
<organism evidence="2 3">
    <name type="scientific">Euphydryas editha</name>
    <name type="common">Edith's checkerspot</name>
    <dbReference type="NCBI Taxonomy" id="104508"/>
    <lineage>
        <taxon>Eukaryota</taxon>
        <taxon>Metazoa</taxon>
        <taxon>Ecdysozoa</taxon>
        <taxon>Arthropoda</taxon>
        <taxon>Hexapoda</taxon>
        <taxon>Insecta</taxon>
        <taxon>Pterygota</taxon>
        <taxon>Neoptera</taxon>
        <taxon>Endopterygota</taxon>
        <taxon>Lepidoptera</taxon>
        <taxon>Glossata</taxon>
        <taxon>Ditrysia</taxon>
        <taxon>Papilionoidea</taxon>
        <taxon>Nymphalidae</taxon>
        <taxon>Nymphalinae</taxon>
        <taxon>Euphydryas</taxon>
    </lineage>
</organism>
<reference evidence="2" key="1">
    <citation type="submission" date="2022-03" db="EMBL/GenBank/DDBJ databases">
        <authorList>
            <person name="Tunstrom K."/>
        </authorList>
    </citation>
    <scope>NUCLEOTIDE SEQUENCE</scope>
</reference>
<feature type="region of interest" description="Disordered" evidence="1">
    <location>
        <begin position="1"/>
        <end position="43"/>
    </location>
</feature>
<sequence>MPSTSREQIIPPEMIRPFSKAGPRQNTTRNTRKMSSAIVTDTPEKKKLEEQEVTLIRLTIVLAEVKKKVVRRKTNSKTKKNNDDCVVCNKAYENSDQDCFKCKICSGWAHESCGIKGEFNFFCKTCFLF</sequence>
<evidence type="ECO:0000313" key="3">
    <source>
        <dbReference type="Proteomes" id="UP001153954"/>
    </source>
</evidence>
<dbReference type="Proteomes" id="UP001153954">
    <property type="component" value="Unassembled WGS sequence"/>
</dbReference>
<evidence type="ECO:0000256" key="1">
    <source>
        <dbReference type="SAM" id="MobiDB-lite"/>
    </source>
</evidence>
<dbReference type="SUPFAM" id="SSF57903">
    <property type="entry name" value="FYVE/PHD zinc finger"/>
    <property type="match status" value="1"/>
</dbReference>